<name>A0A7M1SVN6_9MICO</name>
<protein>
    <submittedName>
        <fullName evidence="1">Uncharacterized protein</fullName>
    </submittedName>
</protein>
<proteinExistence type="predicted"/>
<sequence length="356" mass="38194">METVAYLYPWDVLGDPGIVDRIRSVGADRVALAAHYHAVRAATPNHPRHEIIDAAWSALYLPAVGEGEIPIEEPAWTAPDAFLRARDVLAGAGLSVAAWIAPLHADPRTWRTTARVVDVYGTVHRHAVCASSPHAGVLVERIAASLRAAGAEDVVAEAIGQLGIDHAHQHEKTSGADWELAQKRLLSVCFCHDCAHAHGDRTAELADAVGAGVRADPDAAADALAQCEELVLGLRGRSTGDLYQRLRRQFPALTVHASPDPWATGAGTPAVWMPDADSVVGNAWHRCDPDALAAIRVPSPQARLGAYVTLLSPDLTADRLRRHLAELQGAGVDELHLYHLGLASERRLQVLREVKA</sequence>
<dbReference type="EMBL" id="CP063169">
    <property type="protein sequence ID" value="QOR71640.1"/>
    <property type="molecule type" value="Genomic_DNA"/>
</dbReference>
<dbReference type="Proteomes" id="UP000593758">
    <property type="component" value="Chromosome"/>
</dbReference>
<evidence type="ECO:0000313" key="2">
    <source>
        <dbReference type="Proteomes" id="UP000593758"/>
    </source>
</evidence>
<dbReference type="RefSeq" id="WP_193498296.1">
    <property type="nucleotide sequence ID" value="NZ_CP063169.1"/>
</dbReference>
<gene>
    <name evidence="1" type="ORF">IM660_04965</name>
</gene>
<reference evidence="1 2" key="1">
    <citation type="submission" date="2020-10" db="EMBL/GenBank/DDBJ databases">
        <title>Haloactinobacterium sp. RN3S43, a bacterium isolated from saline soil.</title>
        <authorList>
            <person name="Sun J.-Q."/>
        </authorList>
    </citation>
    <scope>NUCLEOTIDE SEQUENCE [LARGE SCALE GENOMIC DNA]</scope>
    <source>
        <strain evidence="1 2">RN3S43</strain>
    </source>
</reference>
<organism evidence="1 2">
    <name type="scientific">Ruania alkalisoli</name>
    <dbReference type="NCBI Taxonomy" id="2779775"/>
    <lineage>
        <taxon>Bacteria</taxon>
        <taxon>Bacillati</taxon>
        <taxon>Actinomycetota</taxon>
        <taxon>Actinomycetes</taxon>
        <taxon>Micrococcales</taxon>
        <taxon>Ruaniaceae</taxon>
        <taxon>Ruania</taxon>
    </lineage>
</organism>
<evidence type="ECO:0000313" key="1">
    <source>
        <dbReference type="EMBL" id="QOR71640.1"/>
    </source>
</evidence>
<dbReference type="AlphaFoldDB" id="A0A7M1SVN6"/>
<dbReference type="KEGG" id="halt:IM660_04965"/>
<accession>A0A7M1SVN6</accession>
<keyword evidence="2" id="KW-1185">Reference proteome</keyword>